<name>H0R608_9ACTN</name>
<dbReference type="Proteomes" id="UP000035034">
    <property type="component" value="Unassembled WGS sequence"/>
</dbReference>
<dbReference type="PRINTS" id="PR00469">
    <property type="entry name" value="PNDRDTASEII"/>
</dbReference>
<dbReference type="Gene3D" id="3.50.50.60">
    <property type="entry name" value="FAD/NAD(P)-binding domain"/>
    <property type="match status" value="1"/>
</dbReference>
<proteinExistence type="predicted"/>
<dbReference type="eggNOG" id="COG0654">
    <property type="taxonomic scope" value="Bacteria"/>
</dbReference>
<protein>
    <submittedName>
        <fullName evidence="1">Lycopene beta-cyclase</fullName>
    </submittedName>
</protein>
<organism evidence="1 2">
    <name type="scientific">Gordonia effusa NBRC 100432</name>
    <dbReference type="NCBI Taxonomy" id="1077974"/>
    <lineage>
        <taxon>Bacteria</taxon>
        <taxon>Bacillati</taxon>
        <taxon>Actinomycetota</taxon>
        <taxon>Actinomycetes</taxon>
        <taxon>Mycobacteriales</taxon>
        <taxon>Gordoniaceae</taxon>
        <taxon>Gordonia</taxon>
    </lineage>
</organism>
<dbReference type="EMBL" id="BAEH01000118">
    <property type="protein sequence ID" value="GAB20509.1"/>
    <property type="molecule type" value="Genomic_DNA"/>
</dbReference>
<comment type="caution">
    <text evidence="1">The sequence shown here is derived from an EMBL/GenBank/DDBJ whole genome shotgun (WGS) entry which is preliminary data.</text>
</comment>
<sequence>MPVDRDLLVVGAGPAGRALTFRAARAGLRVILVDPAPERPWRATYGAWTDELPTWLDPGCVAAAAASAVVYTPGLRVIKRGYTILDTAALQEKLSGGGEVIAASATYVGSRTVTLDTGESLTATTVIDARGNARARPGTPRQTAVGVRQHTDVPEMVVMDWRRPTAADEGTFSYRVAVGPSVELVEETCLAGTPPVDTIRLAALSAARTEARTPDISGADPDVELVDFALLPAVDPPWRRRGDDALRFGAAGGLMHPATGYSVAATLSAVDTVVAALSEGRDAHTALWPMAARTVYQLRAIGLIALLDMTPAELTHFFDTFFALPVAAQHAYLSSRADVAGVVGAMLRIFVALPWRARVRLVRRFVGGTLARAFARMT</sequence>
<dbReference type="RefSeq" id="WP_007319844.1">
    <property type="nucleotide sequence ID" value="NZ_BAEH01000118.1"/>
</dbReference>
<dbReference type="PANTHER" id="PTHR39757:SF5">
    <property type="entry name" value="OS02G0190600 PROTEIN"/>
    <property type="match status" value="1"/>
</dbReference>
<gene>
    <name evidence="1" type="primary">crtL</name>
    <name evidence="1" type="ORF">GOEFS_118_00130</name>
</gene>
<dbReference type="Pfam" id="PF05834">
    <property type="entry name" value="Lycopene_cycl"/>
    <property type="match status" value="1"/>
</dbReference>
<reference evidence="1 2" key="1">
    <citation type="submission" date="2011-12" db="EMBL/GenBank/DDBJ databases">
        <title>Whole genome shotgun sequence of Gordonia effusa NBRC 100432.</title>
        <authorList>
            <person name="Yoshida I."/>
            <person name="Takarada H."/>
            <person name="Hosoyama A."/>
            <person name="Tsuchikane K."/>
            <person name="Katsumata H."/>
            <person name="Yamazaki S."/>
            <person name="Fujita N."/>
        </authorList>
    </citation>
    <scope>NUCLEOTIDE SEQUENCE [LARGE SCALE GENOMIC DNA]</scope>
    <source>
        <strain evidence="1 2">NBRC 100432</strain>
    </source>
</reference>
<dbReference type="InterPro" id="IPR036188">
    <property type="entry name" value="FAD/NAD-bd_sf"/>
</dbReference>
<dbReference type="STRING" id="1077974.GOEFS_118_00130"/>
<evidence type="ECO:0000313" key="2">
    <source>
        <dbReference type="Proteomes" id="UP000035034"/>
    </source>
</evidence>
<dbReference type="OrthoDB" id="537501at2"/>
<dbReference type="PANTHER" id="PTHR39757">
    <property type="match status" value="1"/>
</dbReference>
<dbReference type="SUPFAM" id="SSF51905">
    <property type="entry name" value="FAD/NAD(P)-binding domain"/>
    <property type="match status" value="1"/>
</dbReference>
<keyword evidence="2" id="KW-1185">Reference proteome</keyword>
<accession>H0R608</accession>
<dbReference type="AlphaFoldDB" id="H0R608"/>
<evidence type="ECO:0000313" key="1">
    <source>
        <dbReference type="EMBL" id="GAB20509.1"/>
    </source>
</evidence>